<dbReference type="Proteomes" id="UP000248012">
    <property type="component" value="Unassembled WGS sequence"/>
</dbReference>
<dbReference type="PANTHER" id="PTHR43464:SF83">
    <property type="entry name" value="MALONYL-[ACYL-CARRIER PROTEIN] O-METHYLTRANSFERASE"/>
    <property type="match status" value="1"/>
</dbReference>
<dbReference type="InterPro" id="IPR029063">
    <property type="entry name" value="SAM-dependent_MTases_sf"/>
</dbReference>
<organism evidence="2 3">
    <name type="scientific">Litorivita pollutaquae</name>
    <dbReference type="NCBI Taxonomy" id="2200892"/>
    <lineage>
        <taxon>Bacteria</taxon>
        <taxon>Pseudomonadati</taxon>
        <taxon>Pseudomonadota</taxon>
        <taxon>Alphaproteobacteria</taxon>
        <taxon>Rhodobacterales</taxon>
        <taxon>Paracoccaceae</taxon>
        <taxon>Litorivita</taxon>
    </lineage>
</organism>
<dbReference type="PANTHER" id="PTHR43464">
    <property type="entry name" value="METHYLTRANSFERASE"/>
    <property type="match status" value="1"/>
</dbReference>
<gene>
    <name evidence="2" type="ORF">DI396_14690</name>
</gene>
<dbReference type="InterPro" id="IPR013216">
    <property type="entry name" value="Methyltransf_11"/>
</dbReference>
<feature type="domain" description="Methyltransferase type 11" evidence="1">
    <location>
        <begin position="27"/>
        <end position="116"/>
    </location>
</feature>
<dbReference type="EMBL" id="QFVT01000012">
    <property type="protein sequence ID" value="PYC46551.1"/>
    <property type="molecule type" value="Genomic_DNA"/>
</dbReference>
<comment type="caution">
    <text evidence="2">The sequence shown here is derived from an EMBL/GenBank/DDBJ whole genome shotgun (WGS) entry which is preliminary data.</text>
</comment>
<name>A0A2V4MIV9_9RHOB</name>
<keyword evidence="3" id="KW-1185">Reference proteome</keyword>
<dbReference type="OrthoDB" id="9808140at2"/>
<dbReference type="AlphaFoldDB" id="A0A2V4MIV9"/>
<keyword evidence="2" id="KW-0489">Methyltransferase</keyword>
<dbReference type="Pfam" id="PF08241">
    <property type="entry name" value="Methyltransf_11"/>
    <property type="match status" value="1"/>
</dbReference>
<protein>
    <submittedName>
        <fullName evidence="2">Class I SAM-dependent methyltransferase</fullName>
    </submittedName>
</protein>
<dbReference type="GO" id="GO:0032259">
    <property type="term" value="P:methylation"/>
    <property type="evidence" value="ECO:0007669"/>
    <property type="project" value="UniProtKB-KW"/>
</dbReference>
<dbReference type="Gene3D" id="3.40.50.150">
    <property type="entry name" value="Vaccinia Virus protein VP39"/>
    <property type="match status" value="1"/>
</dbReference>
<reference evidence="2 3" key="1">
    <citation type="submission" date="2018-05" db="EMBL/GenBank/DDBJ databases">
        <title>Oceanovita maritima gen. nov., sp. nov., a marine bacterium in the family Rhodobacteraceae isolated from surface seawater of Lundu port Xiamen, China.</title>
        <authorList>
            <person name="Hetharua B.H."/>
            <person name="Min D."/>
            <person name="Liao H."/>
            <person name="Tian Y."/>
        </authorList>
    </citation>
    <scope>NUCLEOTIDE SEQUENCE [LARGE SCALE GENOMIC DNA]</scope>
    <source>
        <strain evidence="2 3">FSX-11</strain>
    </source>
</reference>
<evidence type="ECO:0000313" key="2">
    <source>
        <dbReference type="EMBL" id="PYC46551.1"/>
    </source>
</evidence>
<dbReference type="RefSeq" id="WP_110796988.1">
    <property type="nucleotide sequence ID" value="NZ_KZ826491.1"/>
</dbReference>
<dbReference type="SUPFAM" id="SSF53335">
    <property type="entry name" value="S-adenosyl-L-methionine-dependent methyltransferases"/>
    <property type="match status" value="1"/>
</dbReference>
<dbReference type="GO" id="GO:0008757">
    <property type="term" value="F:S-adenosylmethionine-dependent methyltransferase activity"/>
    <property type="evidence" value="ECO:0007669"/>
    <property type="project" value="InterPro"/>
</dbReference>
<evidence type="ECO:0000313" key="3">
    <source>
        <dbReference type="Proteomes" id="UP000248012"/>
    </source>
</evidence>
<evidence type="ECO:0000259" key="1">
    <source>
        <dbReference type="Pfam" id="PF08241"/>
    </source>
</evidence>
<dbReference type="CDD" id="cd02440">
    <property type="entry name" value="AdoMet_MTases"/>
    <property type="match status" value="1"/>
</dbReference>
<keyword evidence="2" id="KW-0808">Transferase</keyword>
<accession>A0A2V4MIV9</accession>
<proteinExistence type="predicted"/>
<sequence>MQAPSGITSNMQLIEACFAPLAGRALLDVGCGGGNLLGALAKRGAVPVGVDPLPSAVAAAQARYPALDIQEAAAESLPFPEGQFEGAIILNSLHHFTQDSVALALTECLRVLVKGAGLLVIEPAARGGYFEVARPVEDETVVRAAALQVLDAEIAAGRIGCAFRLEYDTAVPVTDADSVLKSLVQVDPARSERAASCAAEVQALFNQHVQTGPRGRFLDQPMIAYFLQAV</sequence>